<keyword evidence="6 10" id="KW-0793">Thylakoid</keyword>
<sequence>MTIFFQYFILLALAFGTAIGLFNALKAIKLI</sequence>
<evidence type="ECO:0000256" key="8">
    <source>
        <dbReference type="ARBA" id="ARBA00025197"/>
    </source>
</evidence>
<keyword evidence="11" id="KW-0934">Plastid</keyword>
<dbReference type="EMBL" id="MF167427">
    <property type="protein sequence ID" value="ASQ40403.1"/>
    <property type="molecule type" value="Genomic_DNA"/>
</dbReference>
<reference evidence="11" key="1">
    <citation type="submission" date="2017-05" db="EMBL/GenBank/DDBJ databases">
        <title>Plastid comparative genomics reveals ancient divergence between Glaucophyte genera.</title>
        <authorList>
            <person name="Figueroa-Martinez F.J."/>
            <person name="Jackson C."/>
            <person name="Reyes-Prieto A."/>
        </authorList>
    </citation>
    <scope>NUCLEOTIDE SEQUENCE</scope>
    <source>
        <strain evidence="11">SAG 4.97</strain>
    </source>
</reference>
<keyword evidence="10" id="KW-0602">Photosynthesis</keyword>
<dbReference type="GO" id="GO:0009055">
    <property type="term" value="F:electron transfer activity"/>
    <property type="evidence" value="ECO:0007669"/>
    <property type="project" value="InterPro"/>
</dbReference>
<gene>
    <name evidence="10 11" type="primary">petL</name>
</gene>
<comment type="similarity">
    <text evidence="10">Belongs to the PetL family.</text>
</comment>
<keyword evidence="4 10" id="KW-0249">Electron transport</keyword>
<accession>A0A3G1IWK1</accession>
<organism evidence="11">
    <name type="scientific">Cyanoptyche gloeocystis</name>
    <dbReference type="NCBI Taxonomy" id="77922"/>
    <lineage>
        <taxon>Eukaryota</taxon>
        <taxon>Glaucocystophyceae</taxon>
        <taxon>Glaucocystophyceae incertae sedis</taxon>
        <taxon>Cyanoptyche</taxon>
    </lineage>
</organism>
<dbReference type="InterPro" id="IPR007802">
    <property type="entry name" value="Cyt_b6/f_cplx_su6"/>
</dbReference>
<evidence type="ECO:0000256" key="4">
    <source>
        <dbReference type="ARBA" id="ARBA00022982"/>
    </source>
</evidence>
<evidence type="ECO:0000313" key="11">
    <source>
        <dbReference type="EMBL" id="ASQ40403.1"/>
    </source>
</evidence>
<evidence type="ECO:0000256" key="9">
    <source>
        <dbReference type="ARBA" id="ARBA00025834"/>
    </source>
</evidence>
<dbReference type="HAMAP" id="MF_00433">
    <property type="entry name" value="Cytb6_f_PetL"/>
    <property type="match status" value="1"/>
</dbReference>
<keyword evidence="2 10" id="KW-0813">Transport</keyword>
<evidence type="ECO:0000256" key="1">
    <source>
        <dbReference type="ARBA" id="ARBA00004167"/>
    </source>
</evidence>
<name>A0A3G1IWK1_9EUKA</name>
<evidence type="ECO:0000256" key="7">
    <source>
        <dbReference type="ARBA" id="ARBA00023136"/>
    </source>
</evidence>
<geneLocation type="plastid" evidence="11"/>
<keyword evidence="5 10" id="KW-1133">Transmembrane helix</keyword>
<comment type="function">
    <text evidence="8 10">Component of the cytochrome b6-f complex, which mediates electron transfer between photosystem II (PSII) and photosystem I (PSI), cyclic electron flow around PSI, and state transitions. PetL is important for photoautotrophic growth as well as for electron transfer efficiency and stability of the cytochrome b6-f complex.</text>
</comment>
<evidence type="ECO:0000256" key="6">
    <source>
        <dbReference type="ARBA" id="ARBA00023078"/>
    </source>
</evidence>
<evidence type="ECO:0000256" key="2">
    <source>
        <dbReference type="ARBA" id="ARBA00022448"/>
    </source>
</evidence>
<dbReference type="GO" id="GO:0015979">
    <property type="term" value="P:photosynthesis"/>
    <property type="evidence" value="ECO:0007669"/>
    <property type="project" value="UniProtKB-KW"/>
</dbReference>
<evidence type="ECO:0000256" key="10">
    <source>
        <dbReference type="HAMAP-Rule" id="MF_00433"/>
    </source>
</evidence>
<proteinExistence type="inferred from homology"/>
<evidence type="ECO:0000256" key="3">
    <source>
        <dbReference type="ARBA" id="ARBA00022692"/>
    </source>
</evidence>
<dbReference type="AlphaFoldDB" id="A0A3G1IWK1"/>
<feature type="transmembrane region" description="Helical" evidence="10">
    <location>
        <begin position="6"/>
        <end position="25"/>
    </location>
</feature>
<dbReference type="GO" id="GO:0042651">
    <property type="term" value="C:thylakoid membrane"/>
    <property type="evidence" value="ECO:0007669"/>
    <property type="project" value="UniProtKB-UniRule"/>
</dbReference>
<dbReference type="GO" id="GO:0009512">
    <property type="term" value="C:cytochrome b6f complex"/>
    <property type="evidence" value="ECO:0007669"/>
    <property type="project" value="InterPro"/>
</dbReference>
<keyword evidence="7 10" id="KW-0472">Membrane</keyword>
<evidence type="ECO:0000256" key="5">
    <source>
        <dbReference type="ARBA" id="ARBA00022989"/>
    </source>
</evidence>
<protein>
    <recommendedName>
        <fullName evidence="10">Cytochrome b6-f complex subunit 6</fullName>
    </recommendedName>
    <alternativeName>
        <fullName evidence="10">Cytochrome b6-f complex subunit PetL</fullName>
    </alternativeName>
    <alternativeName>
        <fullName evidence="10">Cytochrome b6-f complex subunit VI</fullName>
    </alternativeName>
</protein>
<comment type="subunit">
    <text evidence="9 10">The 4 large subunits of the cytochrome b6-f complex are cytochrome b6, subunit IV (17 kDa polypeptide, PetD), cytochrome f and the Rieske protein, while the 4 small subunits are PetG, PetL, PetM and PetN. The complex functions as a dimer.</text>
</comment>
<keyword evidence="3 10" id="KW-0812">Transmembrane</keyword>
<comment type="subcellular location">
    <subcellularLocation>
        <location evidence="10">Cellular thylakoid membrane</location>
        <topology evidence="10">Single-pass membrane protein</topology>
    </subcellularLocation>
    <subcellularLocation>
        <location evidence="1">Membrane</location>
        <topology evidence="1">Single-pass membrane protein</topology>
    </subcellularLocation>
</comment>